<sequence>MGGGRPSSVQSKASRAAVSFFAVLGQNLESPQPSMPISFLSFLGLDMPDGAVYGPQTSELANPPANGV</sequence>
<protein>
    <submittedName>
        <fullName evidence="1">Uncharacterized protein</fullName>
    </submittedName>
</protein>
<evidence type="ECO:0000313" key="2">
    <source>
        <dbReference type="Proteomes" id="UP000310108"/>
    </source>
</evidence>
<reference evidence="1 2" key="1">
    <citation type="journal article" date="2019" name="PLoS ONE">
        <title>Comparative genome analysis indicates high evolutionary potential of pathogenicity genes in Colletotrichum tanaceti.</title>
        <authorList>
            <person name="Lelwala R.V."/>
            <person name="Korhonen P.K."/>
            <person name="Young N.D."/>
            <person name="Scott J.B."/>
            <person name="Ades P.A."/>
            <person name="Gasser R.B."/>
            <person name="Taylor P.W.J."/>
        </authorList>
    </citation>
    <scope>NUCLEOTIDE SEQUENCE [LARGE SCALE GENOMIC DNA]</scope>
    <source>
        <strain evidence="1">BRIP57314</strain>
    </source>
</reference>
<accession>A0A4U6XH63</accession>
<gene>
    <name evidence="1" type="ORF">CTA1_3325</name>
</gene>
<organism evidence="1 2">
    <name type="scientific">Colletotrichum tanaceti</name>
    <dbReference type="NCBI Taxonomy" id="1306861"/>
    <lineage>
        <taxon>Eukaryota</taxon>
        <taxon>Fungi</taxon>
        <taxon>Dikarya</taxon>
        <taxon>Ascomycota</taxon>
        <taxon>Pezizomycotina</taxon>
        <taxon>Sordariomycetes</taxon>
        <taxon>Hypocreomycetidae</taxon>
        <taxon>Glomerellales</taxon>
        <taxon>Glomerellaceae</taxon>
        <taxon>Colletotrichum</taxon>
        <taxon>Colletotrichum destructivum species complex</taxon>
    </lineage>
</organism>
<evidence type="ECO:0000313" key="1">
    <source>
        <dbReference type="EMBL" id="TKW55258.1"/>
    </source>
</evidence>
<name>A0A4U6XH63_9PEZI</name>
<proteinExistence type="predicted"/>
<dbReference type="EMBL" id="PJEX01000106">
    <property type="protein sequence ID" value="TKW55258.1"/>
    <property type="molecule type" value="Genomic_DNA"/>
</dbReference>
<dbReference type="AlphaFoldDB" id="A0A4U6XH63"/>
<keyword evidence="2" id="KW-1185">Reference proteome</keyword>
<dbReference type="Proteomes" id="UP000310108">
    <property type="component" value="Unassembled WGS sequence"/>
</dbReference>
<comment type="caution">
    <text evidence="1">The sequence shown here is derived from an EMBL/GenBank/DDBJ whole genome shotgun (WGS) entry which is preliminary data.</text>
</comment>